<evidence type="ECO:0000256" key="1">
    <source>
        <dbReference type="ARBA" id="ARBA00004613"/>
    </source>
</evidence>
<dbReference type="HOGENOM" id="CLU_014602_0_0_1"/>
<evidence type="ECO:0000256" key="4">
    <source>
        <dbReference type="ARBA" id="ARBA00022525"/>
    </source>
</evidence>
<dbReference type="InterPro" id="IPR002642">
    <property type="entry name" value="LysoPLipase_cat_dom"/>
</dbReference>
<evidence type="ECO:0000256" key="5">
    <source>
        <dbReference type="ARBA" id="ARBA00022729"/>
    </source>
</evidence>
<dbReference type="SUPFAM" id="SSF52151">
    <property type="entry name" value="FabD/lysophospholipase-like"/>
    <property type="match status" value="1"/>
</dbReference>
<evidence type="ECO:0000313" key="14">
    <source>
        <dbReference type="Proteomes" id="UP000001744"/>
    </source>
</evidence>
<dbReference type="GO" id="GO:0046475">
    <property type="term" value="P:glycerophospholipid catabolic process"/>
    <property type="evidence" value="ECO:0000318"/>
    <property type="project" value="GO_Central"/>
</dbReference>
<dbReference type="Pfam" id="PF01735">
    <property type="entry name" value="PLA2_B"/>
    <property type="match status" value="1"/>
</dbReference>
<name>B6JZP9_SCHJY</name>
<dbReference type="SMART" id="SM00022">
    <property type="entry name" value="PLAc"/>
    <property type="match status" value="1"/>
</dbReference>
<dbReference type="GO" id="GO:0005576">
    <property type="term" value="C:extracellular region"/>
    <property type="evidence" value="ECO:0007669"/>
    <property type="project" value="UniProtKB-SubCell"/>
</dbReference>
<keyword evidence="8 10" id="KW-0443">Lipid metabolism</keyword>
<feature type="signal peptide" evidence="11">
    <location>
        <begin position="1"/>
        <end position="30"/>
    </location>
</feature>
<protein>
    <recommendedName>
        <fullName evidence="3 11">Lysophospholipase</fullName>
        <ecNumber evidence="3 11">3.1.1.5</ecNumber>
    </recommendedName>
</protein>
<keyword evidence="9" id="KW-0325">Glycoprotein</keyword>
<dbReference type="EMBL" id="KE651168">
    <property type="protein sequence ID" value="EEB07017.1"/>
    <property type="molecule type" value="Genomic_DNA"/>
</dbReference>
<dbReference type="CDD" id="cd07203">
    <property type="entry name" value="cPLA2_Fungal_PLB"/>
    <property type="match status" value="1"/>
</dbReference>
<keyword evidence="6 10" id="KW-0378">Hydrolase</keyword>
<dbReference type="GO" id="GO:0004622">
    <property type="term" value="F:phosphatidylcholine lysophospholipase activity"/>
    <property type="evidence" value="ECO:0007669"/>
    <property type="project" value="UniProtKB-EC"/>
</dbReference>
<evidence type="ECO:0000256" key="11">
    <source>
        <dbReference type="RuleBase" id="RU362103"/>
    </source>
</evidence>
<keyword evidence="5 11" id="KW-0732">Signal</keyword>
<dbReference type="STRING" id="402676.B6JZP9"/>
<dbReference type="VEuPathDB" id="FungiDB:SJAG_02093"/>
<dbReference type="RefSeq" id="XP_002173310.1">
    <property type="nucleotide sequence ID" value="XM_002173274.2"/>
</dbReference>
<reference evidence="13 14" key="1">
    <citation type="journal article" date="2011" name="Science">
        <title>Comparative functional genomics of the fission yeasts.</title>
        <authorList>
            <person name="Rhind N."/>
            <person name="Chen Z."/>
            <person name="Yassour M."/>
            <person name="Thompson D.A."/>
            <person name="Haas B.J."/>
            <person name="Habib N."/>
            <person name="Wapinski I."/>
            <person name="Roy S."/>
            <person name="Lin M.F."/>
            <person name="Heiman D.I."/>
            <person name="Young S.K."/>
            <person name="Furuya K."/>
            <person name="Guo Y."/>
            <person name="Pidoux A."/>
            <person name="Chen H.M."/>
            <person name="Robbertse B."/>
            <person name="Goldberg J.M."/>
            <person name="Aoki K."/>
            <person name="Bayne E.H."/>
            <person name="Berlin A.M."/>
            <person name="Desjardins C.A."/>
            <person name="Dobbs E."/>
            <person name="Dukaj L."/>
            <person name="Fan L."/>
            <person name="FitzGerald M.G."/>
            <person name="French C."/>
            <person name="Gujja S."/>
            <person name="Hansen K."/>
            <person name="Keifenheim D."/>
            <person name="Levin J.Z."/>
            <person name="Mosher R.A."/>
            <person name="Mueller C.A."/>
            <person name="Pfiffner J."/>
            <person name="Priest M."/>
            <person name="Russ C."/>
            <person name="Smialowska A."/>
            <person name="Swoboda P."/>
            <person name="Sykes S.M."/>
            <person name="Vaughn M."/>
            <person name="Vengrova S."/>
            <person name="Yoder R."/>
            <person name="Zeng Q."/>
            <person name="Allshire R."/>
            <person name="Baulcombe D."/>
            <person name="Birren B.W."/>
            <person name="Brown W."/>
            <person name="Ekwall K."/>
            <person name="Kellis M."/>
            <person name="Leatherwood J."/>
            <person name="Levin H."/>
            <person name="Margalit H."/>
            <person name="Martienssen R."/>
            <person name="Nieduszynski C.A."/>
            <person name="Spatafora J.W."/>
            <person name="Friedman N."/>
            <person name="Dalgaard J.Z."/>
            <person name="Baumann P."/>
            <person name="Niki H."/>
            <person name="Regev A."/>
            <person name="Nusbaum C."/>
        </authorList>
    </citation>
    <scope>NUCLEOTIDE SEQUENCE [LARGE SCALE GENOMIC DNA]</scope>
    <source>
        <strain evidence="14">yFS275 / FY16936</strain>
    </source>
</reference>
<dbReference type="GO" id="GO:0005783">
    <property type="term" value="C:endoplasmic reticulum"/>
    <property type="evidence" value="ECO:0000318"/>
    <property type="project" value="GO_Central"/>
</dbReference>
<dbReference type="EC" id="3.1.1.5" evidence="3 11"/>
<dbReference type="AlphaFoldDB" id="B6JZP9"/>
<evidence type="ECO:0000256" key="8">
    <source>
        <dbReference type="ARBA" id="ARBA00023098"/>
    </source>
</evidence>
<dbReference type="FunFam" id="3.40.1090.10:FF:000010">
    <property type="entry name" value="Lysophospholipase"/>
    <property type="match status" value="1"/>
</dbReference>
<dbReference type="InterPro" id="IPR016035">
    <property type="entry name" value="Acyl_Trfase/lysoPLipase"/>
</dbReference>
<keyword evidence="7 10" id="KW-0442">Lipid degradation</keyword>
<evidence type="ECO:0000256" key="7">
    <source>
        <dbReference type="ARBA" id="ARBA00022963"/>
    </source>
</evidence>
<gene>
    <name evidence="13" type="ORF">SJAG_02093</name>
</gene>
<dbReference type="Gene3D" id="3.40.1090.10">
    <property type="entry name" value="Cytosolic phospholipase A2 catalytic domain"/>
    <property type="match status" value="1"/>
</dbReference>
<sequence length="657" mass="72879">MFFSTSFAQKVAAALAGVTLTTHLVGGVSAVPIDVLNEEVYEGFEIERDSELITSLTKRHTDASYAPRFVDCPSDYMLRDATLGVSDGEKAFLDKRTPVINEAMNTFLKRANLKDLNISEVITDEDGPRLGIAFSGGGFRAMINGAGVVKAMDSRYGSNYTSVSGLLQSAMYVTGLSGGSWLVGSISINNFSNITFLKDNVWDLSDGIFFPKSNFVKDLIYYHDLKHEIDEKADAGFNTSITDVWGRALSRHLIDAERGGPNITFSSIRNQSWFQNGEFPYPIIVADSRYPDEKLVAMNSTIYEFSPYEFGSWDNAIKSFLPMEYLGTALHNGSKTSSRCVRQFDNAGFVMGTSSTLFNAALLRYEGSNSTISNLFKDFLEDLSEHYDDIAAYPNPYQYYKSNHSNATNYFYDTKYLNLVDGGEDNQNIPIWPLLHPQRYVDTVFAVDSSANKPYAWPNGSSLVNTYKRMVETPSQRNFDVRGFPYIPDEATFVSLGLNSRPTFFGCDGRNTTLNSSVVNNKTPPLVVYLPNAPWTFDSNISTFDLSIDDDDVDDIIKNSVINVSQNNSETFTTCIACALIQRSLERKNMSTTSQCKQCFSDYCWNGTVVSSKDTTIVYNPTLRANAVTSTASTTVFSAQVMYAAMAIVASIISTIF</sequence>
<dbReference type="PANTHER" id="PTHR10728:SF33">
    <property type="entry name" value="LYSOPHOSPHOLIPASE 1-RELATED"/>
    <property type="match status" value="1"/>
</dbReference>
<evidence type="ECO:0000256" key="6">
    <source>
        <dbReference type="ARBA" id="ARBA00022801"/>
    </source>
</evidence>
<accession>B6JZP9</accession>
<dbReference type="GO" id="GO:0004623">
    <property type="term" value="F:phospholipase A2 activity"/>
    <property type="evidence" value="ECO:0000318"/>
    <property type="project" value="GO_Central"/>
</dbReference>
<evidence type="ECO:0000256" key="9">
    <source>
        <dbReference type="ARBA" id="ARBA00023180"/>
    </source>
</evidence>
<proteinExistence type="inferred from homology"/>
<comment type="subcellular location">
    <subcellularLocation>
        <location evidence="1">Secreted</location>
    </subcellularLocation>
</comment>
<dbReference type="OMA" id="TDWWGRA"/>
<feature type="domain" description="PLA2c" evidence="12">
    <location>
        <begin position="71"/>
        <end position="610"/>
    </location>
</feature>
<dbReference type="OrthoDB" id="4084751at2759"/>
<comment type="similarity">
    <text evidence="2 11">Belongs to the lysophospholipase family.</text>
</comment>
<dbReference type="Proteomes" id="UP000001744">
    <property type="component" value="Unassembled WGS sequence"/>
</dbReference>
<evidence type="ECO:0000313" key="13">
    <source>
        <dbReference type="EMBL" id="EEB07017.1"/>
    </source>
</evidence>
<feature type="chain" id="PRO_5005123633" description="Lysophospholipase" evidence="11">
    <location>
        <begin position="31"/>
        <end position="657"/>
    </location>
</feature>
<keyword evidence="14" id="KW-1185">Reference proteome</keyword>
<evidence type="ECO:0000256" key="2">
    <source>
        <dbReference type="ARBA" id="ARBA00008780"/>
    </source>
</evidence>
<comment type="catalytic activity">
    <reaction evidence="11">
        <text>a 1-acyl-sn-glycero-3-phosphocholine + H2O = sn-glycerol 3-phosphocholine + a fatty acid + H(+)</text>
        <dbReference type="Rhea" id="RHEA:15177"/>
        <dbReference type="ChEBI" id="CHEBI:15377"/>
        <dbReference type="ChEBI" id="CHEBI:15378"/>
        <dbReference type="ChEBI" id="CHEBI:16870"/>
        <dbReference type="ChEBI" id="CHEBI:28868"/>
        <dbReference type="ChEBI" id="CHEBI:58168"/>
        <dbReference type="EC" id="3.1.1.5"/>
    </reaction>
</comment>
<dbReference type="PROSITE" id="PS51210">
    <property type="entry name" value="PLA2C"/>
    <property type="match status" value="1"/>
</dbReference>
<dbReference type="JaponicusDB" id="SJAG_02093"/>
<keyword evidence="4" id="KW-0964">Secreted</keyword>
<organism evidence="13 14">
    <name type="scientific">Schizosaccharomyces japonicus (strain yFS275 / FY16936)</name>
    <name type="common">Fission yeast</name>
    <dbReference type="NCBI Taxonomy" id="402676"/>
    <lineage>
        <taxon>Eukaryota</taxon>
        <taxon>Fungi</taxon>
        <taxon>Dikarya</taxon>
        <taxon>Ascomycota</taxon>
        <taxon>Taphrinomycotina</taxon>
        <taxon>Schizosaccharomycetes</taxon>
        <taxon>Schizosaccharomycetales</taxon>
        <taxon>Schizosaccharomycetaceae</taxon>
        <taxon>Schizosaccharomyces</taxon>
    </lineage>
</organism>
<dbReference type="GeneID" id="7052027"/>
<dbReference type="PANTHER" id="PTHR10728">
    <property type="entry name" value="CYTOSOLIC PHOSPHOLIPASE A2"/>
    <property type="match status" value="1"/>
</dbReference>
<evidence type="ECO:0000256" key="10">
    <source>
        <dbReference type="PROSITE-ProRule" id="PRU00555"/>
    </source>
</evidence>
<evidence type="ECO:0000256" key="3">
    <source>
        <dbReference type="ARBA" id="ARBA00013274"/>
    </source>
</evidence>
<dbReference type="eggNOG" id="KOG1325">
    <property type="taxonomic scope" value="Eukaryota"/>
</dbReference>
<evidence type="ECO:0000259" key="12">
    <source>
        <dbReference type="PROSITE" id="PS51210"/>
    </source>
</evidence>
<dbReference type="GO" id="GO:0005829">
    <property type="term" value="C:cytosol"/>
    <property type="evidence" value="ECO:0000318"/>
    <property type="project" value="GO_Central"/>
</dbReference>